<name>A0AAT9PC41_9GAMM</name>
<dbReference type="GO" id="GO:0005886">
    <property type="term" value="C:plasma membrane"/>
    <property type="evidence" value="ECO:0007669"/>
    <property type="project" value="UniProtKB-SubCell"/>
</dbReference>
<dbReference type="SUPFAM" id="SSF48452">
    <property type="entry name" value="TPR-like"/>
    <property type="match status" value="1"/>
</dbReference>
<sequence>MAKRPTPTSPDLNNSGETPSMDKLKQAAGYIIGAILLALIGYFGWTYLQNSGLKADTVAADKYSAIETANDELMGAPQVDADAAASKKLNSDIDDLVAKHGSTIYAWQALMIKSRNAVDAKDYKTAAAALKKAMEIDVKDPGLHALTQLRYASVLLSDGDIDGALTQASTDVPVAFEATQQELLGDIYLAQKEDEKALRAYQNAWSLLSKRHEERPFLRLKLESLGVTPEAIEPTTPVVNMPENVEQPAEGESDAALEAALSQLAAAQASDAQGEAGQAQ</sequence>
<dbReference type="AlphaFoldDB" id="A0AAT9PC41"/>
<evidence type="ECO:0000256" key="6">
    <source>
        <dbReference type="ARBA" id="ARBA00023186"/>
    </source>
</evidence>
<dbReference type="InterPro" id="IPR026039">
    <property type="entry name" value="YfgM"/>
</dbReference>
<dbReference type="InterPro" id="IPR018704">
    <property type="entry name" value="SecYEG/CpoB_TPR"/>
</dbReference>
<comment type="subcellular location">
    <subcellularLocation>
        <location evidence="1">Cell membrane</location>
        <topology evidence="1">Single-pass type II membrane protein</topology>
    </subcellularLocation>
</comment>
<keyword evidence="12" id="KW-1185">Reference proteome</keyword>
<evidence type="ECO:0000256" key="7">
    <source>
        <dbReference type="ARBA" id="ARBA00024197"/>
    </source>
</evidence>
<dbReference type="Proteomes" id="UP000829560">
    <property type="component" value="Chromosome"/>
</dbReference>
<dbReference type="InterPro" id="IPR011990">
    <property type="entry name" value="TPR-like_helical_dom_sf"/>
</dbReference>
<evidence type="ECO:0000256" key="2">
    <source>
        <dbReference type="ARBA" id="ARBA00022475"/>
    </source>
</evidence>
<proteinExistence type="inferred from homology"/>
<dbReference type="EMBL" id="CP093310">
    <property type="protein sequence ID" value="UNK04992.1"/>
    <property type="molecule type" value="Genomic_DNA"/>
</dbReference>
<evidence type="ECO:0000256" key="9">
    <source>
        <dbReference type="SAM" id="Phobius"/>
    </source>
</evidence>
<keyword evidence="4 9" id="KW-1133">Transmembrane helix</keyword>
<keyword evidence="5 9" id="KW-0472">Membrane</keyword>
<dbReference type="PANTHER" id="PTHR38035">
    <property type="entry name" value="UPF0070 PROTEIN YFGM"/>
    <property type="match status" value="1"/>
</dbReference>
<dbReference type="KEGG" id="prae:MN210_13100"/>
<evidence type="ECO:0000313" key="12">
    <source>
        <dbReference type="Proteomes" id="UP000829560"/>
    </source>
</evidence>
<dbReference type="RefSeq" id="WP_241878496.1">
    <property type="nucleotide sequence ID" value="NZ_CP093310.2"/>
</dbReference>
<keyword evidence="6" id="KW-0143">Chaperone</keyword>
<organism evidence="11 12">
    <name type="scientific">Psychrobacter raelei</name>
    <dbReference type="NCBI Taxonomy" id="2565531"/>
    <lineage>
        <taxon>Bacteria</taxon>
        <taxon>Pseudomonadati</taxon>
        <taxon>Pseudomonadota</taxon>
        <taxon>Gammaproteobacteria</taxon>
        <taxon>Moraxellales</taxon>
        <taxon>Moraxellaceae</taxon>
        <taxon>Psychrobacter</taxon>
    </lineage>
</organism>
<keyword evidence="2" id="KW-1003">Cell membrane</keyword>
<evidence type="ECO:0000256" key="3">
    <source>
        <dbReference type="ARBA" id="ARBA00022692"/>
    </source>
</evidence>
<dbReference type="Gene3D" id="1.25.40.10">
    <property type="entry name" value="Tetratricopeptide repeat domain"/>
    <property type="match status" value="1"/>
</dbReference>
<evidence type="ECO:0000313" key="11">
    <source>
        <dbReference type="EMBL" id="UNK04992.1"/>
    </source>
</evidence>
<accession>A0AAT9PC41</accession>
<feature type="transmembrane region" description="Helical" evidence="9">
    <location>
        <begin position="27"/>
        <end position="48"/>
    </location>
</feature>
<evidence type="ECO:0000256" key="4">
    <source>
        <dbReference type="ARBA" id="ARBA00022989"/>
    </source>
</evidence>
<gene>
    <name evidence="11" type="ORF">MN210_13100</name>
</gene>
<dbReference type="PANTHER" id="PTHR38035:SF1">
    <property type="entry name" value="ANCILLARY SECYEG TRANSLOCON SUBUNIT"/>
    <property type="match status" value="1"/>
</dbReference>
<evidence type="ECO:0000256" key="1">
    <source>
        <dbReference type="ARBA" id="ARBA00004401"/>
    </source>
</evidence>
<feature type="domain" description="Ancillary SecYEG translocon subunit/Cell division coordinator CpoB TPR" evidence="10">
    <location>
        <begin position="28"/>
        <end position="226"/>
    </location>
</feature>
<dbReference type="Pfam" id="PF09976">
    <property type="entry name" value="TPR_21"/>
    <property type="match status" value="1"/>
</dbReference>
<evidence type="ECO:0000256" key="5">
    <source>
        <dbReference type="ARBA" id="ARBA00023136"/>
    </source>
</evidence>
<reference evidence="11" key="1">
    <citation type="submission" date="2024-03" db="EMBL/GenBank/DDBJ databases">
        <title>Psychrobacter raelis sp. nov. isolated from a dog with peritonitis.</title>
        <authorList>
            <person name="Schiavone A."/>
            <person name="Manzulli V."/>
            <person name="Camarda A."/>
            <person name="Cafiero M.A."/>
            <person name="Vasco I."/>
            <person name="Marino L."/>
            <person name="Pennuzzi G."/>
            <person name="Serrecchia L."/>
            <person name="Galante D."/>
            <person name="Pugliese N."/>
        </authorList>
    </citation>
    <scope>NUCLEOTIDE SEQUENCE</scope>
    <source>
        <strain evidence="11">PraFG1</strain>
    </source>
</reference>
<comment type="similarity">
    <text evidence="7">Belongs to the YfgM family.</text>
</comment>
<protein>
    <recommendedName>
        <fullName evidence="8">Ancillary SecYEG translocon subunit</fullName>
    </recommendedName>
</protein>
<dbReference type="GO" id="GO:0044877">
    <property type="term" value="F:protein-containing complex binding"/>
    <property type="evidence" value="ECO:0007669"/>
    <property type="project" value="InterPro"/>
</dbReference>
<keyword evidence="3 9" id="KW-0812">Transmembrane</keyword>
<evidence type="ECO:0000259" key="10">
    <source>
        <dbReference type="Pfam" id="PF09976"/>
    </source>
</evidence>
<evidence type="ECO:0000256" key="8">
    <source>
        <dbReference type="ARBA" id="ARBA00024235"/>
    </source>
</evidence>